<accession>A0A5Q0QCY3</accession>
<evidence type="ECO:0000313" key="6">
    <source>
        <dbReference type="EMBL" id="QGA28047.1"/>
    </source>
</evidence>
<dbReference type="Gene3D" id="1.25.40.10">
    <property type="entry name" value="Tetratricopeptide repeat domain"/>
    <property type="match status" value="1"/>
</dbReference>
<feature type="region of interest" description="Disordered" evidence="4">
    <location>
        <begin position="282"/>
        <end position="309"/>
    </location>
</feature>
<evidence type="ECO:0000256" key="4">
    <source>
        <dbReference type="SAM" id="MobiDB-lite"/>
    </source>
</evidence>
<dbReference type="EMBL" id="CP045652">
    <property type="protein sequence ID" value="QGA28047.1"/>
    <property type="molecule type" value="Genomic_DNA"/>
</dbReference>
<dbReference type="InterPro" id="IPR017689">
    <property type="entry name" value="BamD"/>
</dbReference>
<name>A0A5Q0QCY3_9SPHI</name>
<dbReference type="KEGG" id="sphe:GFH32_17675"/>
<dbReference type="Pfam" id="PF13525">
    <property type="entry name" value="YfiO"/>
    <property type="match status" value="1"/>
</dbReference>
<proteinExistence type="predicted"/>
<evidence type="ECO:0000313" key="7">
    <source>
        <dbReference type="Proteomes" id="UP000326921"/>
    </source>
</evidence>
<reference evidence="6 7" key="1">
    <citation type="submission" date="2019-10" db="EMBL/GenBank/DDBJ databases">
        <authorList>
            <person name="Dong K."/>
        </authorList>
    </citation>
    <scope>NUCLEOTIDE SEQUENCE [LARGE SCALE GENOMIC DNA]</scope>
    <source>
        <strain evidence="7">dk4302</strain>
    </source>
</reference>
<gene>
    <name evidence="6" type="primary">bamD</name>
    <name evidence="6" type="ORF">GFH32_17675</name>
</gene>
<dbReference type="Proteomes" id="UP000326921">
    <property type="component" value="Chromosome"/>
</dbReference>
<keyword evidence="3" id="KW-0998">Cell outer membrane</keyword>
<keyword evidence="2" id="KW-0472">Membrane</keyword>
<evidence type="ECO:0000256" key="1">
    <source>
        <dbReference type="ARBA" id="ARBA00022729"/>
    </source>
</evidence>
<dbReference type="AlphaFoldDB" id="A0A5Q0QCY3"/>
<dbReference type="RefSeq" id="WP_153512874.1">
    <property type="nucleotide sequence ID" value="NZ_CP045652.1"/>
</dbReference>
<sequence>MFLKNHVFSLIVGASLLFVFGSCKSKFEKLRASNNIQMKYQEAIKYYEKEKYSKALTLFEDLLTRYRGTADAEDLAYYTAYASYRLKDYISARYHFKQFAQNYPNSQRAEECRFMSAYCFYLDSPRSNLDQENTRKAIEELQLFVNLYPESDRAKEASELIQTLRDKLEKKAFDNAKLYYNMGLPDDYRAAVIALENVLKQYPDTKHAEDVEYLLIKSQYLFADNSYAHRQEERFNQMLDYFESFSEHFPESKYGSELKGLRSSAERKISLAIKRVEEDKKLRKQQEEELGISTSTSGQASSEENKEKN</sequence>
<protein>
    <submittedName>
        <fullName evidence="6">Outer membrane protein assembly factor BamD</fullName>
    </submittedName>
</protein>
<dbReference type="InterPro" id="IPR039565">
    <property type="entry name" value="BamD-like"/>
</dbReference>
<dbReference type="InterPro" id="IPR011990">
    <property type="entry name" value="TPR-like_helical_dom_sf"/>
</dbReference>
<keyword evidence="1" id="KW-0732">Signal</keyword>
<dbReference type="PROSITE" id="PS51257">
    <property type="entry name" value="PROKAR_LIPOPROTEIN"/>
    <property type="match status" value="1"/>
</dbReference>
<keyword evidence="7" id="KW-1185">Reference proteome</keyword>
<evidence type="ECO:0000259" key="5">
    <source>
        <dbReference type="Pfam" id="PF13525"/>
    </source>
</evidence>
<feature type="domain" description="Outer membrane lipoprotein BamD-like" evidence="5">
    <location>
        <begin position="39"/>
        <end position="208"/>
    </location>
</feature>
<dbReference type="NCBIfam" id="TIGR03302">
    <property type="entry name" value="OM_YfiO"/>
    <property type="match status" value="1"/>
</dbReference>
<organism evidence="6 7">
    <name type="scientific">Sphingobacterium zhuxiongii</name>
    <dbReference type="NCBI Taxonomy" id="2662364"/>
    <lineage>
        <taxon>Bacteria</taxon>
        <taxon>Pseudomonadati</taxon>
        <taxon>Bacteroidota</taxon>
        <taxon>Sphingobacteriia</taxon>
        <taxon>Sphingobacteriales</taxon>
        <taxon>Sphingobacteriaceae</taxon>
        <taxon>Sphingobacterium</taxon>
    </lineage>
</organism>
<feature type="compositionally biased region" description="Polar residues" evidence="4">
    <location>
        <begin position="292"/>
        <end position="302"/>
    </location>
</feature>
<evidence type="ECO:0000256" key="2">
    <source>
        <dbReference type="ARBA" id="ARBA00023136"/>
    </source>
</evidence>
<evidence type="ECO:0000256" key="3">
    <source>
        <dbReference type="ARBA" id="ARBA00023237"/>
    </source>
</evidence>
<dbReference type="SUPFAM" id="SSF48452">
    <property type="entry name" value="TPR-like"/>
    <property type="match status" value="1"/>
</dbReference>